<dbReference type="Gene3D" id="1.10.10.10">
    <property type="entry name" value="Winged helix-like DNA-binding domain superfamily/Winged helix DNA-binding domain"/>
    <property type="match status" value="1"/>
</dbReference>
<evidence type="ECO:0000259" key="1">
    <source>
        <dbReference type="Pfam" id="PF01978"/>
    </source>
</evidence>
<evidence type="ECO:0000313" key="2">
    <source>
        <dbReference type="EMBL" id="OGM64433.1"/>
    </source>
</evidence>
<sequence length="286" mass="33730">MNTISQETDLRTKIISDYLEQLGYSSEAIKIYIALIKNGPSTLLKISKDSGIERTKLYRLIDDFVEKGIVEEVPAYKRKTVKAVDLYTIELLVREKQSKALNLNETFPIFSEAVKDYSKDFLPGVNVVYYRGIEGMKQMIWHITRSKGLFRTCSYRFWNDIVGDKFTLDINREMIAKKFKVHDLYSDQYILYKKNWMKTKGIKPAGDWSFWNARYISEKIVKINQNIDIYNDIVAYSYWDEGDVFGVEIQNQRVADMQKQIHDVLWKLGKKRNELDWANPVWRRKG</sequence>
<dbReference type="InterPro" id="IPR002831">
    <property type="entry name" value="Tscrpt_reg_TrmB_N"/>
</dbReference>
<accession>A0A1F8BK76</accession>
<name>A0A1F8BK76_9BACT</name>
<dbReference type="SUPFAM" id="SSF46785">
    <property type="entry name" value="Winged helix' DNA-binding domain"/>
    <property type="match status" value="1"/>
</dbReference>
<dbReference type="STRING" id="1802521.A2893_01015"/>
<dbReference type="InterPro" id="IPR036388">
    <property type="entry name" value="WH-like_DNA-bd_sf"/>
</dbReference>
<dbReference type="InterPro" id="IPR036390">
    <property type="entry name" value="WH_DNA-bd_sf"/>
</dbReference>
<protein>
    <recommendedName>
        <fullName evidence="1">Transcription regulator TrmB N-terminal domain-containing protein</fullName>
    </recommendedName>
</protein>
<feature type="domain" description="Transcription regulator TrmB N-terminal" evidence="1">
    <location>
        <begin position="19"/>
        <end position="85"/>
    </location>
</feature>
<comment type="caution">
    <text evidence="2">The sequence shown here is derived from an EMBL/GenBank/DDBJ whole genome shotgun (WGS) entry which is preliminary data.</text>
</comment>
<dbReference type="Pfam" id="PF01978">
    <property type="entry name" value="TrmB"/>
    <property type="match status" value="1"/>
</dbReference>
<dbReference type="PANTHER" id="PTHR34293">
    <property type="entry name" value="HTH-TYPE TRANSCRIPTIONAL REGULATOR TRMBL2"/>
    <property type="match status" value="1"/>
</dbReference>
<gene>
    <name evidence="2" type="ORF">A2893_01015</name>
</gene>
<proteinExistence type="predicted"/>
<dbReference type="InterPro" id="IPR051797">
    <property type="entry name" value="TrmB-like"/>
</dbReference>
<evidence type="ECO:0000313" key="3">
    <source>
        <dbReference type="Proteomes" id="UP000176725"/>
    </source>
</evidence>
<dbReference type="AlphaFoldDB" id="A0A1F8BK76"/>
<dbReference type="Proteomes" id="UP000176725">
    <property type="component" value="Unassembled WGS sequence"/>
</dbReference>
<organism evidence="2 3">
    <name type="scientific">Candidatus Woesebacteria bacterium RIFCSPLOWO2_01_FULL_39_25</name>
    <dbReference type="NCBI Taxonomy" id="1802521"/>
    <lineage>
        <taxon>Bacteria</taxon>
        <taxon>Candidatus Woeseibacteriota</taxon>
    </lineage>
</organism>
<dbReference type="PANTHER" id="PTHR34293:SF1">
    <property type="entry name" value="HTH-TYPE TRANSCRIPTIONAL REGULATOR TRMBL2"/>
    <property type="match status" value="1"/>
</dbReference>
<dbReference type="EMBL" id="MGHH01000010">
    <property type="protein sequence ID" value="OGM64433.1"/>
    <property type="molecule type" value="Genomic_DNA"/>
</dbReference>
<reference evidence="2 3" key="1">
    <citation type="journal article" date="2016" name="Nat. Commun.">
        <title>Thousands of microbial genomes shed light on interconnected biogeochemical processes in an aquifer system.</title>
        <authorList>
            <person name="Anantharaman K."/>
            <person name="Brown C.T."/>
            <person name="Hug L.A."/>
            <person name="Sharon I."/>
            <person name="Castelle C.J."/>
            <person name="Probst A.J."/>
            <person name="Thomas B.C."/>
            <person name="Singh A."/>
            <person name="Wilkins M.J."/>
            <person name="Karaoz U."/>
            <person name="Brodie E.L."/>
            <person name="Williams K.H."/>
            <person name="Hubbard S.S."/>
            <person name="Banfield J.F."/>
        </authorList>
    </citation>
    <scope>NUCLEOTIDE SEQUENCE [LARGE SCALE GENOMIC DNA]</scope>
</reference>